<proteinExistence type="predicted"/>
<comment type="caution">
    <text evidence="4">The sequence shown here is derived from an EMBL/GenBank/DDBJ whole genome shotgun (WGS) entry which is preliminary data.</text>
</comment>
<protein>
    <recommendedName>
        <fullName evidence="3">Apple domain-containing protein</fullName>
    </recommendedName>
</protein>
<gene>
    <name evidence="4" type="ORF">NLU13_9093</name>
</gene>
<name>A0AA39L414_SARSR</name>
<evidence type="ECO:0000256" key="1">
    <source>
        <dbReference type="SAM" id="MobiDB-lite"/>
    </source>
</evidence>
<accession>A0AA39L414</accession>
<evidence type="ECO:0000259" key="3">
    <source>
        <dbReference type="Pfam" id="PF00024"/>
    </source>
</evidence>
<feature type="signal peptide" evidence="2">
    <location>
        <begin position="1"/>
        <end position="26"/>
    </location>
</feature>
<feature type="region of interest" description="Disordered" evidence="1">
    <location>
        <begin position="243"/>
        <end position="266"/>
    </location>
</feature>
<dbReference type="InterPro" id="IPR003609">
    <property type="entry name" value="Pan_app"/>
</dbReference>
<evidence type="ECO:0000313" key="5">
    <source>
        <dbReference type="Proteomes" id="UP001175261"/>
    </source>
</evidence>
<evidence type="ECO:0000256" key="2">
    <source>
        <dbReference type="SAM" id="SignalP"/>
    </source>
</evidence>
<organism evidence="4 5">
    <name type="scientific">Sarocladium strictum</name>
    <name type="common">Black bundle disease fungus</name>
    <name type="synonym">Acremonium strictum</name>
    <dbReference type="NCBI Taxonomy" id="5046"/>
    <lineage>
        <taxon>Eukaryota</taxon>
        <taxon>Fungi</taxon>
        <taxon>Dikarya</taxon>
        <taxon>Ascomycota</taxon>
        <taxon>Pezizomycotina</taxon>
        <taxon>Sordariomycetes</taxon>
        <taxon>Hypocreomycetidae</taxon>
        <taxon>Hypocreales</taxon>
        <taxon>Sarocladiaceae</taxon>
        <taxon>Sarocladium</taxon>
    </lineage>
</organism>
<feature type="domain" description="Apple" evidence="3">
    <location>
        <begin position="183"/>
        <end position="225"/>
    </location>
</feature>
<evidence type="ECO:0000313" key="4">
    <source>
        <dbReference type="EMBL" id="KAK0383180.1"/>
    </source>
</evidence>
<sequence length="266" mass="28744">MRSRSLYVAHASSLLLSSLAVPFVTARLPLHSSYADKCIYYPDTGHRYHDKYGPIGSSHQAVFFCGAYPTEADFTPLPGAETADECGLACTGDCEGSTWSEVAGTEVRCHAYRNFQGQVDRTEALIMMMSPPSKASASDQHEWLCGGHDPLSGPISKFVPPNIEAQYYCDQAPSSTRNVGPVDPSVESPEDCFLKCKEDNACKAAVWSVTPAGCSMLDDSTVTLRSQVGTVFIRYVEHQFPGVDQGQPEEAGPPNPIYTYGPSGQA</sequence>
<dbReference type="Proteomes" id="UP001175261">
    <property type="component" value="Unassembled WGS sequence"/>
</dbReference>
<dbReference type="Pfam" id="PF00024">
    <property type="entry name" value="PAN_1"/>
    <property type="match status" value="1"/>
</dbReference>
<feature type="chain" id="PRO_5041315521" description="Apple domain-containing protein" evidence="2">
    <location>
        <begin position="27"/>
        <end position="266"/>
    </location>
</feature>
<reference evidence="4" key="1">
    <citation type="submission" date="2022-10" db="EMBL/GenBank/DDBJ databases">
        <title>Determination and structural analysis of whole genome sequence of Sarocladium strictum F4-1.</title>
        <authorList>
            <person name="Hu L."/>
            <person name="Jiang Y."/>
        </authorList>
    </citation>
    <scope>NUCLEOTIDE SEQUENCE</scope>
    <source>
        <strain evidence="4">F4-1</strain>
    </source>
</reference>
<dbReference type="EMBL" id="JAPDFR010000009">
    <property type="protein sequence ID" value="KAK0383180.1"/>
    <property type="molecule type" value="Genomic_DNA"/>
</dbReference>
<dbReference type="AlphaFoldDB" id="A0AA39L414"/>
<keyword evidence="5" id="KW-1185">Reference proteome</keyword>
<keyword evidence="2" id="KW-0732">Signal</keyword>